<protein>
    <submittedName>
        <fullName evidence="1">Uncharacterized protein</fullName>
    </submittedName>
</protein>
<name>E0UD21_GLOV7</name>
<dbReference type="Proteomes" id="UP000008206">
    <property type="component" value="Chromosome"/>
</dbReference>
<proteinExistence type="predicted"/>
<dbReference type="EMBL" id="CP002198">
    <property type="protein sequence ID" value="ADN12901.1"/>
    <property type="molecule type" value="Genomic_DNA"/>
</dbReference>
<accession>E0UD21</accession>
<dbReference type="KEGG" id="cyj:Cyan7822_0884"/>
<dbReference type="AlphaFoldDB" id="E0UD21"/>
<dbReference type="STRING" id="497965.Cyan7822_0884"/>
<dbReference type="HOGENOM" id="CLU_1319172_0_0_3"/>
<dbReference type="eggNOG" id="ENOG5034CDX">
    <property type="taxonomic scope" value="Bacteria"/>
</dbReference>
<keyword evidence="2" id="KW-1185">Reference proteome</keyword>
<reference evidence="2" key="1">
    <citation type="journal article" date="2011" name="MBio">
        <title>Novel metabolic attributes of the genus Cyanothece, comprising a group of unicellular nitrogen-fixing Cyanobacteria.</title>
        <authorList>
            <person name="Bandyopadhyay A."/>
            <person name="Elvitigala T."/>
            <person name="Welsh E."/>
            <person name="Stockel J."/>
            <person name="Liberton M."/>
            <person name="Min H."/>
            <person name="Sherman L.A."/>
            <person name="Pakrasi H.B."/>
        </authorList>
    </citation>
    <scope>NUCLEOTIDE SEQUENCE [LARGE SCALE GENOMIC DNA]</scope>
    <source>
        <strain evidence="2">PCC 7822</strain>
    </source>
</reference>
<dbReference type="RefSeq" id="WP_013321011.1">
    <property type="nucleotide sequence ID" value="NC_014501.1"/>
</dbReference>
<evidence type="ECO:0000313" key="2">
    <source>
        <dbReference type="Proteomes" id="UP000008206"/>
    </source>
</evidence>
<gene>
    <name evidence="1" type="ordered locus">Cyan7822_0884</name>
</gene>
<dbReference type="OrthoDB" id="429180at2"/>
<organism evidence="1 2">
    <name type="scientific">Gloeothece verrucosa (strain PCC 7822)</name>
    <name type="common">Cyanothece sp. (strain PCC 7822)</name>
    <dbReference type="NCBI Taxonomy" id="497965"/>
    <lineage>
        <taxon>Bacteria</taxon>
        <taxon>Bacillati</taxon>
        <taxon>Cyanobacteriota</taxon>
        <taxon>Cyanophyceae</taxon>
        <taxon>Oscillatoriophycideae</taxon>
        <taxon>Chroococcales</taxon>
        <taxon>Aphanothecaceae</taxon>
        <taxon>Gloeothece</taxon>
        <taxon>Gloeothece verrucosa</taxon>
    </lineage>
</organism>
<evidence type="ECO:0000313" key="1">
    <source>
        <dbReference type="EMBL" id="ADN12901.1"/>
    </source>
</evidence>
<sequence length="209" mass="24242">MKKRSTPEEIKPLPQKIPGSIASMERAIVLLGNRVQNELNPKSRQELIELIDIYPDASTAATWKQALRQLIKDKQQSSSNLSGQVAEINAETSIIFSWLKDALSELYWEEKNCYDPEFAKLMRVWYQECPLEDSPSGYLAKKFLELHFAWSKTEDESEFDLSDLNFNLEVDPLIEHELTFIEPLLRLALEKVDFEFLGDYLVKELELEI</sequence>